<dbReference type="RefSeq" id="WP_407703480.1">
    <property type="nucleotide sequence ID" value="NZ_RFFJ01000389.1"/>
</dbReference>
<feature type="compositionally biased region" description="Basic and acidic residues" evidence="1">
    <location>
        <begin position="1"/>
        <end position="10"/>
    </location>
</feature>
<sequence>MTGRSPDHTPCRQGPLAERFDATENPPGMETFDRERWSPKTEQALRAAGWTPDRQVPTQEWERILRESDGFEAHQATRTFLSESGELAFDLSGMSNTMALGPFSTNPLEGQWEADICECMSEDVGTSSTSSAKEIEGICCSEWPGMGLYFAASTRWNSSQRAVTRLWTNSSSDTAEKPFPHKQQAALVCPSSDSSTHVAPFSTLATCTRASCGSGMAQVSDELLDQGRRLGKRRGIEAESLGRHRAQNLTNHPFRRVTDPPGDRCNTAPTPTGRTARSAPSSTASAATVPSTSTTVAGSPACER</sequence>
<keyword evidence="3" id="KW-1185">Reference proteome</keyword>
<protein>
    <submittedName>
        <fullName evidence="2">Uncharacterized protein</fullName>
    </submittedName>
</protein>
<accession>A0A3M2KRZ7</accession>
<dbReference type="Proteomes" id="UP000278673">
    <property type="component" value="Unassembled WGS sequence"/>
</dbReference>
<dbReference type="AlphaFoldDB" id="A0A3M2KRZ7"/>
<feature type="compositionally biased region" description="Low complexity" evidence="1">
    <location>
        <begin position="272"/>
        <end position="304"/>
    </location>
</feature>
<reference evidence="2 3" key="1">
    <citation type="submission" date="2018-10" db="EMBL/GenBank/DDBJ databases">
        <title>Isolation, diversity and antifungal activity of actinobacteria from wheat.</title>
        <authorList>
            <person name="Han C."/>
        </authorList>
    </citation>
    <scope>NUCLEOTIDE SEQUENCE [LARGE SCALE GENOMIC DNA]</scope>
    <source>
        <strain evidence="2 3">NEAU-YY642</strain>
    </source>
</reference>
<organism evidence="2 3">
    <name type="scientific">Streptomyces triticirhizae</name>
    <dbReference type="NCBI Taxonomy" id="2483353"/>
    <lineage>
        <taxon>Bacteria</taxon>
        <taxon>Bacillati</taxon>
        <taxon>Actinomycetota</taxon>
        <taxon>Actinomycetes</taxon>
        <taxon>Kitasatosporales</taxon>
        <taxon>Streptomycetaceae</taxon>
        <taxon>Streptomyces</taxon>
    </lineage>
</organism>
<dbReference type="Pfam" id="PF14433">
    <property type="entry name" value="SUKH-3"/>
    <property type="match status" value="1"/>
</dbReference>
<proteinExistence type="predicted"/>
<feature type="region of interest" description="Disordered" evidence="1">
    <location>
        <begin position="1"/>
        <end position="53"/>
    </location>
</feature>
<gene>
    <name evidence="2" type="ORF">EBN88_29865</name>
</gene>
<name>A0A3M2KRZ7_9ACTN</name>
<comment type="caution">
    <text evidence="2">The sequence shown here is derived from an EMBL/GenBank/DDBJ whole genome shotgun (WGS) entry which is preliminary data.</text>
</comment>
<feature type="region of interest" description="Disordered" evidence="1">
    <location>
        <begin position="245"/>
        <end position="304"/>
    </location>
</feature>
<evidence type="ECO:0000256" key="1">
    <source>
        <dbReference type="SAM" id="MobiDB-lite"/>
    </source>
</evidence>
<dbReference type="InterPro" id="IPR025850">
    <property type="entry name" value="SUKH-3"/>
</dbReference>
<dbReference type="EMBL" id="RFFJ01000389">
    <property type="protein sequence ID" value="RMI26245.1"/>
    <property type="molecule type" value="Genomic_DNA"/>
</dbReference>
<evidence type="ECO:0000313" key="3">
    <source>
        <dbReference type="Proteomes" id="UP000278673"/>
    </source>
</evidence>
<feature type="non-terminal residue" evidence="2">
    <location>
        <position position="304"/>
    </location>
</feature>
<evidence type="ECO:0000313" key="2">
    <source>
        <dbReference type="EMBL" id="RMI26245.1"/>
    </source>
</evidence>